<reference evidence="1 2" key="1">
    <citation type="journal article" date="2016" name="Nat. Commun.">
        <title>Thousands of microbial genomes shed light on interconnected biogeochemical processes in an aquifer system.</title>
        <authorList>
            <person name="Anantharaman K."/>
            <person name="Brown C.T."/>
            <person name="Hug L.A."/>
            <person name="Sharon I."/>
            <person name="Castelle C.J."/>
            <person name="Probst A.J."/>
            <person name="Thomas B.C."/>
            <person name="Singh A."/>
            <person name="Wilkins M.J."/>
            <person name="Karaoz U."/>
            <person name="Brodie E.L."/>
            <person name="Williams K.H."/>
            <person name="Hubbard S.S."/>
            <person name="Banfield J.F."/>
        </authorList>
    </citation>
    <scope>NUCLEOTIDE SEQUENCE [LARGE SCALE GENOMIC DNA]</scope>
</reference>
<proteinExistence type="predicted"/>
<gene>
    <name evidence="1" type="ORF">A2942_03740</name>
</gene>
<comment type="caution">
    <text evidence="1">The sequence shown here is derived from an EMBL/GenBank/DDBJ whole genome shotgun (WGS) entry which is preliminary data.</text>
</comment>
<evidence type="ECO:0000313" key="1">
    <source>
        <dbReference type="EMBL" id="OGZ11199.1"/>
    </source>
</evidence>
<organism evidence="1 2">
    <name type="scientific">Candidatus Lloydbacteria bacterium RIFCSPLOWO2_01_FULL_50_20</name>
    <dbReference type="NCBI Taxonomy" id="1798665"/>
    <lineage>
        <taxon>Bacteria</taxon>
        <taxon>Candidatus Lloydiibacteriota</taxon>
    </lineage>
</organism>
<sequence>MALPQICDTEEKIRRLLTEDVDELMRKRQQVKIICHGRFGPVIGIINSYIPKNSVWHYTENRDQLLVEISNNRGFTVLPVSAIAQIEVLPREVRLI</sequence>
<name>A0A1G2DC51_9BACT</name>
<dbReference type="Proteomes" id="UP000178534">
    <property type="component" value="Unassembled WGS sequence"/>
</dbReference>
<dbReference type="EMBL" id="MHLP01000040">
    <property type="protein sequence ID" value="OGZ11199.1"/>
    <property type="molecule type" value="Genomic_DNA"/>
</dbReference>
<evidence type="ECO:0000313" key="2">
    <source>
        <dbReference type="Proteomes" id="UP000178534"/>
    </source>
</evidence>
<protein>
    <submittedName>
        <fullName evidence="1">Uncharacterized protein</fullName>
    </submittedName>
</protein>
<accession>A0A1G2DC51</accession>
<dbReference type="AlphaFoldDB" id="A0A1G2DC51"/>